<accession>A6J506</accession>
<protein>
    <submittedName>
        <fullName evidence="1">RCG57989</fullName>
    </submittedName>
</protein>
<dbReference type="AlphaFoldDB" id="A6J506"/>
<name>A6J506_RAT</name>
<evidence type="ECO:0000313" key="1">
    <source>
        <dbReference type="EMBL" id="EDL95679.1"/>
    </source>
</evidence>
<reference evidence="2" key="1">
    <citation type="submission" date="2005-09" db="EMBL/GenBank/DDBJ databases">
        <authorList>
            <person name="Mural R.J."/>
            <person name="Li P.W."/>
            <person name="Adams M.D."/>
            <person name="Amanatides P.G."/>
            <person name="Baden-Tillson H."/>
            <person name="Barnstead M."/>
            <person name="Chin S.H."/>
            <person name="Dew I."/>
            <person name="Evans C.A."/>
            <person name="Ferriera S."/>
            <person name="Flanigan M."/>
            <person name="Fosler C."/>
            <person name="Glodek A."/>
            <person name="Gu Z."/>
            <person name="Holt R.A."/>
            <person name="Jennings D."/>
            <person name="Kraft C.L."/>
            <person name="Lu F."/>
            <person name="Nguyen T."/>
            <person name="Nusskern D.R."/>
            <person name="Pfannkoch C.M."/>
            <person name="Sitter C."/>
            <person name="Sutton G.G."/>
            <person name="Venter J.C."/>
            <person name="Wang Z."/>
            <person name="Woodage T."/>
            <person name="Zheng X.H."/>
            <person name="Zhong F."/>
        </authorList>
    </citation>
    <scope>NUCLEOTIDE SEQUENCE [LARGE SCALE GENOMIC DNA]</scope>
    <source>
        <strain>BN</strain>
        <strain evidence="2">Sprague-Dawley</strain>
    </source>
</reference>
<evidence type="ECO:0000313" key="2">
    <source>
        <dbReference type="Proteomes" id="UP000234681"/>
    </source>
</evidence>
<sequence>MSGSVRQRLQPESCCAHVEQLLHVEYIAVMLNAIHMHTRPLMLPCQPIIFPTVQMHEVQTKVLLAPQNVLERCSPFLGYKRFKHKFIPSFLSFSTPSSSSFFL</sequence>
<dbReference type="EMBL" id="CH473975">
    <property type="protein sequence ID" value="EDL95679.1"/>
    <property type="molecule type" value="Genomic_DNA"/>
</dbReference>
<organism evidence="1 2">
    <name type="scientific">Rattus norvegicus</name>
    <name type="common">Rat</name>
    <dbReference type="NCBI Taxonomy" id="10116"/>
    <lineage>
        <taxon>Eukaryota</taxon>
        <taxon>Metazoa</taxon>
        <taxon>Chordata</taxon>
        <taxon>Craniata</taxon>
        <taxon>Vertebrata</taxon>
        <taxon>Euteleostomi</taxon>
        <taxon>Mammalia</taxon>
        <taxon>Eutheria</taxon>
        <taxon>Euarchontoglires</taxon>
        <taxon>Glires</taxon>
        <taxon>Rodentia</taxon>
        <taxon>Myomorpha</taxon>
        <taxon>Muroidea</taxon>
        <taxon>Muridae</taxon>
        <taxon>Murinae</taxon>
        <taxon>Rattus</taxon>
    </lineage>
</organism>
<gene>
    <name evidence="1" type="ORF">rCG_57989</name>
</gene>
<proteinExistence type="predicted"/>
<dbReference type="Proteomes" id="UP000234681">
    <property type="component" value="Chromosome 8"/>
</dbReference>